<dbReference type="Gene3D" id="6.10.250.2090">
    <property type="match status" value="1"/>
</dbReference>
<dbReference type="PANTHER" id="PTHR10264">
    <property type="entry name" value="BAND 7 PROTEIN-RELATED"/>
    <property type="match status" value="1"/>
</dbReference>
<dbReference type="InterPro" id="IPR001972">
    <property type="entry name" value="Stomatin_HflK_fam"/>
</dbReference>
<dbReference type="Gene3D" id="3.30.479.30">
    <property type="entry name" value="Band 7 domain"/>
    <property type="match status" value="1"/>
</dbReference>
<sequence length="310" mass="33942">MVKFGKRGNERANDVLSGGEESVSGRRKASRRGAVVLAVTLFLVAFALVLAATFSFRSAFTVALAVVAGLALAGSVHIAYEWERAVVLRFGRFHRLAGPGLYVTIPVVDSVTIVIDQRISSISCSAEQVLTADLVPVDLDAVVFWMVWDPKKACLAVEDYEHSASLVAQTALRDAIGQVEIAELSMQRAHIDRQLKKNIEEKTEQWGVTIIDVEIRDIRMPQELQNAMSAEAQAQQERNARVVLAEVEKDISDMFIEAAHAYREDDLALQLRMMSLVNESVKEGGNMVVVPSPYAQGFTGDIASALKGKK</sequence>
<dbReference type="SUPFAM" id="SSF117892">
    <property type="entry name" value="Band 7/SPFH domain"/>
    <property type="match status" value="1"/>
</dbReference>
<keyword evidence="3" id="KW-0812">Transmembrane</keyword>
<dbReference type="Proteomes" id="UP000253970">
    <property type="component" value="Unassembled WGS sequence"/>
</dbReference>
<dbReference type="Pfam" id="PF01145">
    <property type="entry name" value="Band_7"/>
    <property type="match status" value="1"/>
</dbReference>
<dbReference type="GO" id="GO:0005886">
    <property type="term" value="C:plasma membrane"/>
    <property type="evidence" value="ECO:0007669"/>
    <property type="project" value="InterPro"/>
</dbReference>
<evidence type="ECO:0000313" key="6">
    <source>
        <dbReference type="Proteomes" id="UP000253970"/>
    </source>
</evidence>
<gene>
    <name evidence="5" type="ORF">C1875_09805</name>
</gene>
<dbReference type="EMBL" id="PPTU01000014">
    <property type="protein sequence ID" value="RDB69374.1"/>
    <property type="molecule type" value="Genomic_DNA"/>
</dbReference>
<evidence type="ECO:0000313" key="5">
    <source>
        <dbReference type="EMBL" id="RDB69374.1"/>
    </source>
</evidence>
<comment type="caution">
    <text evidence="5">The sequence shown here is derived from an EMBL/GenBank/DDBJ whole genome shotgun (WGS) entry which is preliminary data.</text>
</comment>
<reference evidence="5 6" key="1">
    <citation type="journal article" date="2018" name="Elife">
        <title>Discovery and characterization of a prevalent human gut bacterial enzyme sufficient for the inactivation of a family of plant toxins.</title>
        <authorList>
            <person name="Koppel N."/>
            <person name="Bisanz J.E."/>
            <person name="Pandelia M.E."/>
            <person name="Turnbaugh P.J."/>
            <person name="Balskus E.P."/>
        </authorList>
    </citation>
    <scope>NUCLEOTIDE SEQUENCE [LARGE SCALE GENOMIC DNA]</scope>
    <source>
        <strain evidence="5 6">W1 BHI 6</strain>
    </source>
</reference>
<feature type="region of interest" description="Disordered" evidence="2">
    <location>
        <begin position="1"/>
        <end position="21"/>
    </location>
</feature>
<evidence type="ECO:0000256" key="1">
    <source>
        <dbReference type="ARBA" id="ARBA00008164"/>
    </source>
</evidence>
<feature type="transmembrane region" description="Helical" evidence="3">
    <location>
        <begin position="34"/>
        <end position="54"/>
    </location>
</feature>
<proteinExistence type="inferred from homology"/>
<dbReference type="FunFam" id="3.30.479.30:FF:000004">
    <property type="entry name" value="Putative membrane protease family, stomatin"/>
    <property type="match status" value="1"/>
</dbReference>
<keyword evidence="3" id="KW-0472">Membrane</keyword>
<comment type="similarity">
    <text evidence="1">Belongs to the band 7/mec-2 family.</text>
</comment>
<organism evidence="5 6">
    <name type="scientific">Eggerthella lenta</name>
    <name type="common">Eubacterium lentum</name>
    <dbReference type="NCBI Taxonomy" id="84112"/>
    <lineage>
        <taxon>Bacteria</taxon>
        <taxon>Bacillati</taxon>
        <taxon>Actinomycetota</taxon>
        <taxon>Coriobacteriia</taxon>
        <taxon>Eggerthellales</taxon>
        <taxon>Eggerthellaceae</taxon>
        <taxon>Eggerthella</taxon>
    </lineage>
</organism>
<keyword evidence="3" id="KW-1133">Transmembrane helix</keyword>
<feature type="domain" description="Band 7" evidence="4">
    <location>
        <begin position="74"/>
        <end position="232"/>
    </location>
</feature>
<feature type="transmembrane region" description="Helical" evidence="3">
    <location>
        <begin position="60"/>
        <end position="80"/>
    </location>
</feature>
<dbReference type="GO" id="GO:0098552">
    <property type="term" value="C:side of membrane"/>
    <property type="evidence" value="ECO:0007669"/>
    <property type="project" value="UniProtKB-ARBA"/>
</dbReference>
<evidence type="ECO:0000256" key="2">
    <source>
        <dbReference type="SAM" id="MobiDB-lite"/>
    </source>
</evidence>
<dbReference type="InterPro" id="IPR001107">
    <property type="entry name" value="Band_7"/>
</dbReference>
<dbReference type="InterPro" id="IPR036013">
    <property type="entry name" value="Band_7/SPFH_dom_sf"/>
</dbReference>
<evidence type="ECO:0000256" key="3">
    <source>
        <dbReference type="SAM" id="Phobius"/>
    </source>
</evidence>
<dbReference type="PANTHER" id="PTHR10264:SF19">
    <property type="entry name" value="AT06885P-RELATED"/>
    <property type="match status" value="1"/>
</dbReference>
<dbReference type="PRINTS" id="PR00721">
    <property type="entry name" value="STOMATIN"/>
</dbReference>
<dbReference type="RefSeq" id="WP_114534180.1">
    <property type="nucleotide sequence ID" value="NZ_CP089333.1"/>
</dbReference>
<protein>
    <recommendedName>
        <fullName evidence="4">Band 7 domain-containing protein</fullName>
    </recommendedName>
</protein>
<evidence type="ECO:0000259" key="4">
    <source>
        <dbReference type="SMART" id="SM00244"/>
    </source>
</evidence>
<dbReference type="AlphaFoldDB" id="A0A369MEJ2"/>
<dbReference type="SMART" id="SM00244">
    <property type="entry name" value="PHB"/>
    <property type="match status" value="1"/>
</dbReference>
<name>A0A369MEJ2_EGGLN</name>
<dbReference type="CDD" id="cd13775">
    <property type="entry name" value="SPFH_eoslipins_u3"/>
    <property type="match status" value="1"/>
</dbReference>
<dbReference type="InterPro" id="IPR043202">
    <property type="entry name" value="Band-7_stomatin-like"/>
</dbReference>
<accession>A0A369MEJ2</accession>